<evidence type="ECO:0000313" key="2">
    <source>
        <dbReference type="EMBL" id="GHB66904.1"/>
    </source>
</evidence>
<dbReference type="Proteomes" id="UP000642673">
    <property type="component" value="Unassembled WGS sequence"/>
</dbReference>
<organism evidence="2 3">
    <name type="scientific">Streptomyces cirratus</name>
    <dbReference type="NCBI Taxonomy" id="68187"/>
    <lineage>
        <taxon>Bacteria</taxon>
        <taxon>Bacillati</taxon>
        <taxon>Actinomycetota</taxon>
        <taxon>Actinomycetes</taxon>
        <taxon>Kitasatosporales</taxon>
        <taxon>Streptomycetaceae</taxon>
        <taxon>Streptomyces</taxon>
    </lineage>
</organism>
<comment type="caution">
    <text evidence="2">The sequence shown here is derived from an EMBL/GenBank/DDBJ whole genome shotgun (WGS) entry which is preliminary data.</text>
</comment>
<evidence type="ECO:0000256" key="1">
    <source>
        <dbReference type="SAM" id="MobiDB-lite"/>
    </source>
</evidence>
<name>A0ABQ3F094_9ACTN</name>
<evidence type="ECO:0008006" key="4">
    <source>
        <dbReference type="Google" id="ProtNLM"/>
    </source>
</evidence>
<proteinExistence type="predicted"/>
<protein>
    <recommendedName>
        <fullName evidence="4">SRPBCC family protein</fullName>
    </recommendedName>
</protein>
<keyword evidence="3" id="KW-1185">Reference proteome</keyword>
<reference evidence="3" key="1">
    <citation type="journal article" date="2019" name="Int. J. Syst. Evol. Microbiol.">
        <title>The Global Catalogue of Microorganisms (GCM) 10K type strain sequencing project: providing services to taxonomists for standard genome sequencing and annotation.</title>
        <authorList>
            <consortium name="The Broad Institute Genomics Platform"/>
            <consortium name="The Broad Institute Genome Sequencing Center for Infectious Disease"/>
            <person name="Wu L."/>
            <person name="Ma J."/>
        </authorList>
    </citation>
    <scope>NUCLEOTIDE SEQUENCE [LARGE SCALE GENOMIC DNA]</scope>
    <source>
        <strain evidence="3">JCM 4738</strain>
    </source>
</reference>
<accession>A0ABQ3F094</accession>
<dbReference type="RefSeq" id="WP_229873844.1">
    <property type="nucleotide sequence ID" value="NZ_BMVP01000008.1"/>
</dbReference>
<evidence type="ECO:0000313" key="3">
    <source>
        <dbReference type="Proteomes" id="UP000642673"/>
    </source>
</evidence>
<dbReference type="EMBL" id="BMVP01000008">
    <property type="protein sequence ID" value="GHB66904.1"/>
    <property type="molecule type" value="Genomic_DNA"/>
</dbReference>
<feature type="compositionally biased region" description="Low complexity" evidence="1">
    <location>
        <begin position="163"/>
        <end position="174"/>
    </location>
</feature>
<dbReference type="SUPFAM" id="SSF55961">
    <property type="entry name" value="Bet v1-like"/>
    <property type="match status" value="1"/>
</dbReference>
<gene>
    <name evidence="2" type="ORF">GCM10010347_41190</name>
</gene>
<sequence length="183" mass="20263">MRNIQRRAIEAPASEVGRLLDRLSTPQDRLWPARSWSPLRLDAGLAVGSAGGHGRIRYEVSAYEPGTRVRFTFTPGLGLEGHHEFVVVPDGPARCEVVHTASGRLAGKMRLVWPLAIRWLHEALLADLFDNIEREATGHLVRPARWSPWVRLLRRFFPPDSASTSGRSPGPTSGPRDEPPTGP</sequence>
<feature type="region of interest" description="Disordered" evidence="1">
    <location>
        <begin position="159"/>
        <end position="183"/>
    </location>
</feature>